<feature type="transmembrane region" description="Helical" evidence="1">
    <location>
        <begin position="99"/>
        <end position="128"/>
    </location>
</feature>
<dbReference type="EMBL" id="CP031092">
    <property type="protein sequence ID" value="AXF56212.1"/>
    <property type="molecule type" value="Genomic_DNA"/>
</dbReference>
<dbReference type="KEGG" id="rue:DT065_09420"/>
<protein>
    <submittedName>
        <fullName evidence="3">DUF4064 domain-containing protein</fullName>
    </submittedName>
</protein>
<evidence type="ECO:0000313" key="4">
    <source>
        <dbReference type="Proteomes" id="UP000252100"/>
    </source>
</evidence>
<feature type="transmembrane region" description="Helical" evidence="1">
    <location>
        <begin position="67"/>
        <end position="87"/>
    </location>
</feature>
<feature type="domain" description="DUF4064" evidence="2">
    <location>
        <begin position="3"/>
        <end position="109"/>
    </location>
</feature>
<proteinExistence type="predicted"/>
<organism evidence="3 4">
    <name type="scientific">Salicibibacter kimchii</name>
    <dbReference type="NCBI Taxonomy" id="2099786"/>
    <lineage>
        <taxon>Bacteria</taxon>
        <taxon>Bacillati</taxon>
        <taxon>Bacillota</taxon>
        <taxon>Bacilli</taxon>
        <taxon>Bacillales</taxon>
        <taxon>Bacillaceae</taxon>
        <taxon>Salicibibacter</taxon>
    </lineage>
</organism>
<keyword evidence="1" id="KW-0812">Transmembrane</keyword>
<evidence type="ECO:0000256" key="1">
    <source>
        <dbReference type="SAM" id="Phobius"/>
    </source>
</evidence>
<dbReference type="Proteomes" id="UP000252100">
    <property type="component" value="Chromosome"/>
</dbReference>
<gene>
    <name evidence="3" type="ORF">DT065_09420</name>
</gene>
<feature type="transmembrane region" description="Helical" evidence="1">
    <location>
        <begin position="12"/>
        <end position="32"/>
    </location>
</feature>
<keyword evidence="4" id="KW-1185">Reference proteome</keyword>
<name>A0A345BZ31_9BACI</name>
<reference evidence="3 4" key="1">
    <citation type="journal article" date="2018" name="J. Microbiol.">
        <title>Salicibibacter kimchii gen. nov., sp. nov., a moderately halophilic and alkalitolerant bacterium in the family Bacillaceae, isolated from kimchi.</title>
        <authorList>
            <person name="Jang J.Y."/>
            <person name="Oh Y.J."/>
            <person name="Lim S.K."/>
            <person name="Park H.K."/>
            <person name="Lee C."/>
            <person name="Kim J.Y."/>
            <person name="Lee M.A."/>
            <person name="Choi H.J."/>
        </authorList>
    </citation>
    <scope>NUCLEOTIDE SEQUENCE [LARGE SCALE GENOMIC DNA]</scope>
    <source>
        <strain evidence="3 4">NKC1-1</strain>
    </source>
</reference>
<dbReference type="OrthoDB" id="2357232at2"/>
<keyword evidence="1" id="KW-1133">Transmembrane helix</keyword>
<evidence type="ECO:0000313" key="3">
    <source>
        <dbReference type="EMBL" id="AXF56212.1"/>
    </source>
</evidence>
<keyword evidence="1" id="KW-0472">Membrane</keyword>
<dbReference type="AlphaFoldDB" id="A0A345BZ31"/>
<dbReference type="Pfam" id="PF13273">
    <property type="entry name" value="DUF4064"/>
    <property type="match status" value="1"/>
</dbReference>
<dbReference type="InterPro" id="IPR025273">
    <property type="entry name" value="DUF4064"/>
</dbReference>
<evidence type="ECO:0000259" key="2">
    <source>
        <dbReference type="Pfam" id="PF13273"/>
    </source>
</evidence>
<dbReference type="RefSeq" id="WP_114372793.1">
    <property type="nucleotide sequence ID" value="NZ_CP031092.1"/>
</dbReference>
<accession>A0A345BZ31</accession>
<sequence length="148" mass="15959">MLKRTGEMSLGIIGVVVTFIVGLFVVIGTVGYQSSMEMIEQEMMQDPTLSAQEAEAGAWALELFSSVGWWIFCMHLIGLVIGIIAVIKLNSNAKLAGILFLVSGGAMLILTLGTSFIQSVLFIIAGIMCLVRKSPVPQKEEHTTETPL</sequence>